<dbReference type="PANTHER" id="PTHR21450:SF7">
    <property type="entry name" value="DNA LIGASE (DUF630 AND DUF632)"/>
    <property type="match status" value="1"/>
</dbReference>
<proteinExistence type="predicted"/>
<name>A0A2I0AFS0_9ASPA</name>
<gene>
    <name evidence="2" type="ORF">AXF42_Ash000208</name>
</gene>
<keyword evidence="3" id="KW-1185">Reference proteome</keyword>
<dbReference type="OrthoDB" id="674656at2759"/>
<feature type="domain" description="DUF632" evidence="1">
    <location>
        <begin position="2"/>
        <end position="132"/>
    </location>
</feature>
<evidence type="ECO:0000313" key="3">
    <source>
        <dbReference type="Proteomes" id="UP000236161"/>
    </source>
</evidence>
<dbReference type="PANTHER" id="PTHR21450">
    <property type="entry name" value="PROTEIN ALTERED PHOSPHATE STARVATION RESPONSE 1"/>
    <property type="match status" value="1"/>
</dbReference>
<sequence length="273" mass="32226">MAIMWEAMYSHHNYQHKLVTALRAFNVSFATWETSEQHHDITIQLWQVVRDWHSKFQGYVTHQKAYVQALNSWLKLNLVPFENNSLKERGSSPPRPVKPPIRDLLHYWHEQLEKLPDAIASRAIYCFSEVVSTILILQEDELKLKEKCEETRSEFIRKKRAYEDWHHKYMERRMASTSAQGTDQDHEKAADHKDHAEVRKHFVESIKMRLKSEEEEYQRICRQVRDKSIGSFKNHLPEVFSALSNFSLACSDMYKQLSLITQKPALTGQSPSR</sequence>
<dbReference type="Proteomes" id="UP000236161">
    <property type="component" value="Unassembled WGS sequence"/>
</dbReference>
<dbReference type="EMBL" id="KZ451982">
    <property type="protein sequence ID" value="PKA54375.1"/>
    <property type="molecule type" value="Genomic_DNA"/>
</dbReference>
<dbReference type="InterPro" id="IPR006867">
    <property type="entry name" value="DUF632"/>
</dbReference>
<protein>
    <recommendedName>
        <fullName evidence="1">DUF632 domain-containing protein</fullName>
    </recommendedName>
</protein>
<dbReference type="AlphaFoldDB" id="A0A2I0AFS0"/>
<dbReference type="STRING" id="1088818.A0A2I0AFS0"/>
<evidence type="ECO:0000313" key="2">
    <source>
        <dbReference type="EMBL" id="PKA54375.1"/>
    </source>
</evidence>
<organism evidence="2 3">
    <name type="scientific">Apostasia shenzhenica</name>
    <dbReference type="NCBI Taxonomy" id="1088818"/>
    <lineage>
        <taxon>Eukaryota</taxon>
        <taxon>Viridiplantae</taxon>
        <taxon>Streptophyta</taxon>
        <taxon>Embryophyta</taxon>
        <taxon>Tracheophyta</taxon>
        <taxon>Spermatophyta</taxon>
        <taxon>Magnoliopsida</taxon>
        <taxon>Liliopsida</taxon>
        <taxon>Asparagales</taxon>
        <taxon>Orchidaceae</taxon>
        <taxon>Apostasioideae</taxon>
        <taxon>Apostasia</taxon>
    </lineage>
</organism>
<reference evidence="2 3" key="1">
    <citation type="journal article" date="2017" name="Nature">
        <title>The Apostasia genome and the evolution of orchids.</title>
        <authorList>
            <person name="Zhang G.Q."/>
            <person name="Liu K.W."/>
            <person name="Li Z."/>
            <person name="Lohaus R."/>
            <person name="Hsiao Y.Y."/>
            <person name="Niu S.C."/>
            <person name="Wang J.Y."/>
            <person name="Lin Y.C."/>
            <person name="Xu Q."/>
            <person name="Chen L.J."/>
            <person name="Yoshida K."/>
            <person name="Fujiwara S."/>
            <person name="Wang Z.W."/>
            <person name="Zhang Y.Q."/>
            <person name="Mitsuda N."/>
            <person name="Wang M."/>
            <person name="Liu G.H."/>
            <person name="Pecoraro L."/>
            <person name="Huang H.X."/>
            <person name="Xiao X.J."/>
            <person name="Lin M."/>
            <person name="Wu X.Y."/>
            <person name="Wu W.L."/>
            <person name="Chen Y.Y."/>
            <person name="Chang S.B."/>
            <person name="Sakamoto S."/>
            <person name="Ohme-Takagi M."/>
            <person name="Yagi M."/>
            <person name="Zeng S.J."/>
            <person name="Shen C.Y."/>
            <person name="Yeh C.M."/>
            <person name="Luo Y.B."/>
            <person name="Tsai W.C."/>
            <person name="Van de Peer Y."/>
            <person name="Liu Z.J."/>
        </authorList>
    </citation>
    <scope>NUCLEOTIDE SEQUENCE [LARGE SCALE GENOMIC DNA]</scope>
    <source>
        <strain evidence="3">cv. Shenzhen</strain>
        <tissue evidence="2">Stem</tissue>
    </source>
</reference>
<dbReference type="Pfam" id="PF04782">
    <property type="entry name" value="DUF632"/>
    <property type="match status" value="1"/>
</dbReference>
<evidence type="ECO:0000259" key="1">
    <source>
        <dbReference type="Pfam" id="PF04782"/>
    </source>
</evidence>
<accession>A0A2I0AFS0</accession>